<dbReference type="PANTHER" id="PTHR21485:SF6">
    <property type="entry name" value="N-ACYLNEURAMINATE CYTIDYLYLTRANSFERASE-RELATED"/>
    <property type="match status" value="1"/>
</dbReference>
<evidence type="ECO:0000313" key="2">
    <source>
        <dbReference type="Proteomes" id="UP001203212"/>
    </source>
</evidence>
<dbReference type="RefSeq" id="WP_188841084.1">
    <property type="nucleotide sequence ID" value="NZ_BMOT01000005.1"/>
</dbReference>
<accession>A0ABT0L206</accession>
<dbReference type="CDD" id="cd02513">
    <property type="entry name" value="CMP-NeuAc_Synthase"/>
    <property type="match status" value="1"/>
</dbReference>
<comment type="caution">
    <text evidence="1">The sequence shown here is derived from an EMBL/GenBank/DDBJ whole genome shotgun (WGS) entry which is preliminary data.</text>
</comment>
<keyword evidence="2" id="KW-1185">Reference proteome</keyword>
<proteinExistence type="predicted"/>
<protein>
    <submittedName>
        <fullName evidence="1">Acylneuraminate cytidylyltransferase family protein</fullName>
    </submittedName>
</protein>
<keyword evidence="1" id="KW-0548">Nucleotidyltransferase</keyword>
<evidence type="ECO:0000313" key="1">
    <source>
        <dbReference type="EMBL" id="MCL1117737.1"/>
    </source>
</evidence>
<dbReference type="EMBL" id="JAKILK010000005">
    <property type="protein sequence ID" value="MCL1117737.1"/>
    <property type="molecule type" value="Genomic_DNA"/>
</dbReference>
<reference evidence="1 2" key="1">
    <citation type="submission" date="2022-01" db="EMBL/GenBank/DDBJ databases">
        <title>Whole genome-based taxonomy of the Shewanellaceae.</title>
        <authorList>
            <person name="Martin-Rodriguez A.J."/>
        </authorList>
    </citation>
    <scope>NUCLEOTIDE SEQUENCE [LARGE SCALE GENOMIC DNA]</scope>
    <source>
        <strain evidence="1 2">JCM 17801</strain>
    </source>
</reference>
<dbReference type="Proteomes" id="UP001203212">
    <property type="component" value="Unassembled WGS sequence"/>
</dbReference>
<dbReference type="InterPro" id="IPR003329">
    <property type="entry name" value="Cytidylyl_trans"/>
</dbReference>
<dbReference type="GO" id="GO:0016779">
    <property type="term" value="F:nucleotidyltransferase activity"/>
    <property type="evidence" value="ECO:0007669"/>
    <property type="project" value="UniProtKB-KW"/>
</dbReference>
<keyword evidence="1" id="KW-0808">Transferase</keyword>
<name>A0ABT0L206_9GAMM</name>
<gene>
    <name evidence="1" type="ORF">L2689_10845</name>
</gene>
<dbReference type="InterPro" id="IPR050793">
    <property type="entry name" value="CMP-NeuNAc_synthase"/>
</dbReference>
<dbReference type="SUPFAM" id="SSF53448">
    <property type="entry name" value="Nucleotide-diphospho-sugar transferases"/>
    <property type="match status" value="1"/>
</dbReference>
<dbReference type="Pfam" id="PF02348">
    <property type="entry name" value="CTP_transf_3"/>
    <property type="match status" value="1"/>
</dbReference>
<organism evidence="1 2">
    <name type="scientific">Shewanella aestuarii</name>
    <dbReference type="NCBI Taxonomy" id="1028752"/>
    <lineage>
        <taxon>Bacteria</taxon>
        <taxon>Pseudomonadati</taxon>
        <taxon>Pseudomonadota</taxon>
        <taxon>Gammaproteobacteria</taxon>
        <taxon>Alteromonadales</taxon>
        <taxon>Shewanellaceae</taxon>
        <taxon>Shewanella</taxon>
    </lineage>
</organism>
<sequence length="239" mass="26442">MKTFAFIFARGGSKGLPRKNIKLLQGKPLINYSIESAILSPLIDRVFVSTEDEEIAKIATQAGAEVIIRPAELASDTSAEWLSWQHACLWVKEKYGDFDYFVSLPATSPLRSHEDINAAIVAISVESSNCAKHFDACISVTPANRSPFFNMVVVDDAGQVSVVNSIQGHVTRRQDVPVVFDITTVVYSTTPEYILSSESLFSGRVTSIEVPKERAIDIDDIYDFMMAETILIERAKNAF</sequence>
<dbReference type="InterPro" id="IPR029044">
    <property type="entry name" value="Nucleotide-diphossugar_trans"/>
</dbReference>
<dbReference type="Gene3D" id="3.90.550.10">
    <property type="entry name" value="Spore Coat Polysaccharide Biosynthesis Protein SpsA, Chain A"/>
    <property type="match status" value="1"/>
</dbReference>
<dbReference type="PANTHER" id="PTHR21485">
    <property type="entry name" value="HAD SUPERFAMILY MEMBERS CMAS AND KDSC"/>
    <property type="match status" value="1"/>
</dbReference>